<dbReference type="EMBL" id="BQXS01009963">
    <property type="protein sequence ID" value="GKT32271.1"/>
    <property type="molecule type" value="Genomic_DNA"/>
</dbReference>
<organism evidence="1 2">
    <name type="scientific">Aduncisulcus paluster</name>
    <dbReference type="NCBI Taxonomy" id="2918883"/>
    <lineage>
        <taxon>Eukaryota</taxon>
        <taxon>Metamonada</taxon>
        <taxon>Carpediemonas-like organisms</taxon>
        <taxon>Aduncisulcus</taxon>
    </lineage>
</organism>
<name>A0ABQ5KK32_9EUKA</name>
<sequence length="252" mass="28768">MGKISFRQTSWIESKPNQEIILKYGRKSLSLAELKEAIAEKLGLGDGFYDLILYKTDLKHPVLTGVVEEGSKILAKLIPAPNQTIFFTKNTSEPIFDIDATVDHDERMREKYRDERGGGGRDDHVRKRLEDHSAGTMGHKAGMMQRMGGTAAAPGLPQMFSGMKEKGELHGTDVKEYLSERRVEDKTEVEYEKEYNEMRDILIEEAIRYYESVSHEIPFTKSDIRDYQDDVGYYQSSNAIMLDLRALSAFKK</sequence>
<comment type="caution">
    <text evidence="1">The sequence shown here is derived from an EMBL/GenBank/DDBJ whole genome shotgun (WGS) entry which is preliminary data.</text>
</comment>
<gene>
    <name evidence="1" type="ORF">ADUPG1_006459</name>
</gene>
<accession>A0ABQ5KK32</accession>
<reference evidence="1" key="1">
    <citation type="submission" date="2022-03" db="EMBL/GenBank/DDBJ databases">
        <title>Draft genome sequence of Aduncisulcus paluster, a free-living microaerophilic Fornicata.</title>
        <authorList>
            <person name="Yuyama I."/>
            <person name="Kume K."/>
            <person name="Tamura T."/>
            <person name="Inagaki Y."/>
            <person name="Hashimoto T."/>
        </authorList>
    </citation>
    <scope>NUCLEOTIDE SEQUENCE</scope>
    <source>
        <strain evidence="1">NY0171</strain>
    </source>
</reference>
<keyword evidence="2" id="KW-1185">Reference proteome</keyword>
<dbReference type="Proteomes" id="UP001057375">
    <property type="component" value="Unassembled WGS sequence"/>
</dbReference>
<protein>
    <submittedName>
        <fullName evidence="1">Uncharacterized protein</fullName>
    </submittedName>
</protein>
<evidence type="ECO:0000313" key="1">
    <source>
        <dbReference type="EMBL" id="GKT32271.1"/>
    </source>
</evidence>
<evidence type="ECO:0000313" key="2">
    <source>
        <dbReference type="Proteomes" id="UP001057375"/>
    </source>
</evidence>
<proteinExistence type="predicted"/>